<dbReference type="OrthoDB" id="3178130at2"/>
<evidence type="ECO:0000313" key="6">
    <source>
        <dbReference type="EMBL" id="AYJ84718.1"/>
    </source>
</evidence>
<dbReference type="InterPro" id="IPR027477">
    <property type="entry name" value="Succ_DH/fumarate_Rdtase_cat_sf"/>
</dbReference>
<dbReference type="SUPFAM" id="SSF51905">
    <property type="entry name" value="FAD/NAD(P)-binding domain"/>
    <property type="match status" value="1"/>
</dbReference>
<comment type="cofactor">
    <cofactor evidence="1">
        <name>FAD</name>
        <dbReference type="ChEBI" id="CHEBI:57692"/>
    </cofactor>
</comment>
<keyword evidence="3" id="KW-0274">FAD</keyword>
<dbReference type="InterPro" id="IPR003953">
    <property type="entry name" value="FAD-dep_OxRdtase_2_FAD-bd"/>
</dbReference>
<keyword evidence="2" id="KW-0285">Flavoprotein</keyword>
<dbReference type="RefSeq" id="WP_121150564.1">
    <property type="nucleotide sequence ID" value="NZ_CP032827.1"/>
</dbReference>
<dbReference type="SUPFAM" id="SSF56425">
    <property type="entry name" value="Succinate dehydrogenase/fumarate reductase flavoprotein, catalytic domain"/>
    <property type="match status" value="1"/>
</dbReference>
<name>A0A494TH07_SPHPE</name>
<keyword evidence="4" id="KW-0560">Oxidoreductase</keyword>
<gene>
    <name evidence="6" type="ORF">D3Y57_01150</name>
</gene>
<evidence type="ECO:0000313" key="7">
    <source>
        <dbReference type="Proteomes" id="UP000276254"/>
    </source>
</evidence>
<protein>
    <submittedName>
        <fullName evidence="6">FAD-binding protein</fullName>
    </submittedName>
</protein>
<feature type="domain" description="FAD-dependent oxidoreductase 2 FAD-binding" evidence="5">
    <location>
        <begin position="13"/>
        <end position="464"/>
    </location>
</feature>
<evidence type="ECO:0000256" key="4">
    <source>
        <dbReference type="ARBA" id="ARBA00023002"/>
    </source>
</evidence>
<dbReference type="GO" id="GO:0008202">
    <property type="term" value="P:steroid metabolic process"/>
    <property type="evidence" value="ECO:0007669"/>
    <property type="project" value="UniProtKB-ARBA"/>
</dbReference>
<dbReference type="InterPro" id="IPR036188">
    <property type="entry name" value="FAD/NAD-bd_sf"/>
</dbReference>
<evidence type="ECO:0000256" key="2">
    <source>
        <dbReference type="ARBA" id="ARBA00022630"/>
    </source>
</evidence>
<dbReference type="EMBL" id="CP032827">
    <property type="protein sequence ID" value="AYJ84718.1"/>
    <property type="molecule type" value="Genomic_DNA"/>
</dbReference>
<keyword evidence="7" id="KW-1185">Reference proteome</keyword>
<dbReference type="KEGG" id="spha:D3Y57_01150"/>
<dbReference type="PANTHER" id="PTHR43400">
    <property type="entry name" value="FUMARATE REDUCTASE"/>
    <property type="match status" value="1"/>
</dbReference>
<accession>A0A494TH07</accession>
<evidence type="ECO:0000256" key="1">
    <source>
        <dbReference type="ARBA" id="ARBA00001974"/>
    </source>
</evidence>
<dbReference type="PANTHER" id="PTHR43400:SF10">
    <property type="entry name" value="3-OXOSTEROID 1-DEHYDROGENASE"/>
    <property type="match status" value="1"/>
</dbReference>
<sequence length="498" mass="53426">MIDVPTTWDEETDIVVIGYGFAGATAAITACDAGAKVVLLEKAPEAHKGGNSRVSANIVFWPADVAQGVAYFRALAGPYLDNIADDMIAVWATEMHANKAWLEGLGMTPVEMPYVEFPQADGAACVRVLKNGDGPIGGERLWRVIEAAVACRPIAISYQTPAFALVKDGGDVVGVIAERDGKSISIRARRAVILTCGGFEANPTMLRTFVDGLPNLYPVGTPYNTGDGIRMASEIGAELWHMHNVSGPILAFKAPEIPVAQWLNLPHGRSYLFVAADGTRFTMEGEPCSVGDFHGKVERHGVWQQQTLPTPIHMIFDEAYRLSGHIGKATTDWDVVHGNHYDWSDDNLREIDKGWIKKADTVVELARLIGISPEALEHTVSRFNGAAGQGTDHDWGRTADSLAALVSPPFYALELTPALVNTQGGPRRDKEARVIGSDGAPIRRLYSAGELGSIYPFLYQGGGNIGECFAFGRIAGINASKEVSITPAATEGCMAVPA</sequence>
<proteinExistence type="predicted"/>
<geneLocation type="plasmid" evidence="6">
    <name>unnamed2</name>
</geneLocation>
<dbReference type="AlphaFoldDB" id="A0A494TH07"/>
<dbReference type="GO" id="GO:0016491">
    <property type="term" value="F:oxidoreductase activity"/>
    <property type="evidence" value="ECO:0007669"/>
    <property type="project" value="UniProtKB-KW"/>
</dbReference>
<dbReference type="Gene3D" id="3.90.700.10">
    <property type="entry name" value="Succinate dehydrogenase/fumarate reductase flavoprotein, catalytic domain"/>
    <property type="match status" value="1"/>
</dbReference>
<reference evidence="6 7" key="1">
    <citation type="submission" date="2018-09" db="EMBL/GenBank/DDBJ databases">
        <title>Sphingomonas peninsula sp. nov., isolated from fildes peninsula, Antarctic soil.</title>
        <authorList>
            <person name="Yingchao G."/>
        </authorList>
    </citation>
    <scope>NUCLEOTIDE SEQUENCE [LARGE SCALE GENOMIC DNA]</scope>
    <source>
        <strain evidence="6 7">YZ-8</strain>
        <plasmid evidence="6 7">unnamed2</plasmid>
    </source>
</reference>
<dbReference type="Gene3D" id="3.50.50.60">
    <property type="entry name" value="FAD/NAD(P)-binding domain"/>
    <property type="match status" value="1"/>
</dbReference>
<dbReference type="InterPro" id="IPR050315">
    <property type="entry name" value="FAD-oxidoreductase_2"/>
</dbReference>
<keyword evidence="6" id="KW-0614">Plasmid</keyword>
<evidence type="ECO:0000256" key="3">
    <source>
        <dbReference type="ARBA" id="ARBA00022827"/>
    </source>
</evidence>
<evidence type="ECO:0000259" key="5">
    <source>
        <dbReference type="Pfam" id="PF00890"/>
    </source>
</evidence>
<dbReference type="Proteomes" id="UP000276254">
    <property type="component" value="Plasmid unnamed2"/>
</dbReference>
<organism evidence="6 7">
    <name type="scientific">Sphingomonas paeninsulae</name>
    <dbReference type="NCBI Taxonomy" id="2319844"/>
    <lineage>
        <taxon>Bacteria</taxon>
        <taxon>Pseudomonadati</taxon>
        <taxon>Pseudomonadota</taxon>
        <taxon>Alphaproteobacteria</taxon>
        <taxon>Sphingomonadales</taxon>
        <taxon>Sphingomonadaceae</taxon>
        <taxon>Sphingomonas</taxon>
    </lineage>
</organism>
<dbReference type="Pfam" id="PF00890">
    <property type="entry name" value="FAD_binding_2"/>
    <property type="match status" value="1"/>
</dbReference>